<dbReference type="Proteomes" id="UP001159363">
    <property type="component" value="Chromosome 3"/>
</dbReference>
<evidence type="ECO:0000313" key="1">
    <source>
        <dbReference type="EMBL" id="KAJ8888328.1"/>
    </source>
</evidence>
<comment type="caution">
    <text evidence="1">The sequence shown here is derived from an EMBL/GenBank/DDBJ whole genome shotgun (WGS) entry which is preliminary data.</text>
</comment>
<reference evidence="1 2" key="1">
    <citation type="submission" date="2023-02" db="EMBL/GenBank/DDBJ databases">
        <title>LHISI_Scaffold_Assembly.</title>
        <authorList>
            <person name="Stuart O.P."/>
            <person name="Cleave R."/>
            <person name="Magrath M.J.L."/>
            <person name="Mikheyev A.S."/>
        </authorList>
    </citation>
    <scope>NUCLEOTIDE SEQUENCE [LARGE SCALE GENOMIC DNA]</scope>
    <source>
        <strain evidence="1">Daus_M_001</strain>
        <tissue evidence="1">Leg muscle</tissue>
    </source>
</reference>
<keyword evidence="2" id="KW-1185">Reference proteome</keyword>
<proteinExistence type="predicted"/>
<sequence>MPHFYANSVGKFCYVCGEVTFAGQKHTITPLIRKAYFLYFGCQIGDEDKSWAPHICCNNCACDLRNWMNGKRRSMPFAMPMIWREPKGHITDSYFCLVPSLKQGISKKKKWTVTYPNLPSAVLPIPHGEGLPVAEPPDEYHLECDDEAAVIAGQPSNSKDPEFPDFVR</sequence>
<evidence type="ECO:0000313" key="2">
    <source>
        <dbReference type="Proteomes" id="UP001159363"/>
    </source>
</evidence>
<accession>A0ABQ9HVB2</accession>
<dbReference type="EMBL" id="JARBHB010000003">
    <property type="protein sequence ID" value="KAJ8888328.1"/>
    <property type="molecule type" value="Genomic_DNA"/>
</dbReference>
<organism evidence="1 2">
    <name type="scientific">Dryococelus australis</name>
    <dbReference type="NCBI Taxonomy" id="614101"/>
    <lineage>
        <taxon>Eukaryota</taxon>
        <taxon>Metazoa</taxon>
        <taxon>Ecdysozoa</taxon>
        <taxon>Arthropoda</taxon>
        <taxon>Hexapoda</taxon>
        <taxon>Insecta</taxon>
        <taxon>Pterygota</taxon>
        <taxon>Neoptera</taxon>
        <taxon>Polyneoptera</taxon>
        <taxon>Phasmatodea</taxon>
        <taxon>Verophasmatodea</taxon>
        <taxon>Anareolatae</taxon>
        <taxon>Phasmatidae</taxon>
        <taxon>Eurycanthinae</taxon>
        <taxon>Dryococelus</taxon>
    </lineage>
</organism>
<gene>
    <name evidence="1" type="ORF">PR048_007815</name>
</gene>
<name>A0ABQ9HVB2_9NEOP</name>
<protein>
    <submittedName>
        <fullName evidence="1">Uncharacterized protein</fullName>
    </submittedName>
</protein>